<accession>A0A0E9R0N0</accession>
<reference evidence="1" key="2">
    <citation type="journal article" date="2015" name="Fish Shellfish Immunol.">
        <title>Early steps in the European eel (Anguilla anguilla)-Vibrio vulnificus interaction in the gills: Role of the RtxA13 toxin.</title>
        <authorList>
            <person name="Callol A."/>
            <person name="Pajuelo D."/>
            <person name="Ebbesson L."/>
            <person name="Teles M."/>
            <person name="MacKenzie S."/>
            <person name="Amaro C."/>
        </authorList>
    </citation>
    <scope>NUCLEOTIDE SEQUENCE</scope>
</reference>
<proteinExistence type="predicted"/>
<dbReference type="AlphaFoldDB" id="A0A0E9R0N0"/>
<dbReference type="EMBL" id="GBXM01086527">
    <property type="protein sequence ID" value="JAH22050.1"/>
    <property type="molecule type" value="Transcribed_RNA"/>
</dbReference>
<organism evidence="1">
    <name type="scientific">Anguilla anguilla</name>
    <name type="common">European freshwater eel</name>
    <name type="synonym">Muraena anguilla</name>
    <dbReference type="NCBI Taxonomy" id="7936"/>
    <lineage>
        <taxon>Eukaryota</taxon>
        <taxon>Metazoa</taxon>
        <taxon>Chordata</taxon>
        <taxon>Craniata</taxon>
        <taxon>Vertebrata</taxon>
        <taxon>Euteleostomi</taxon>
        <taxon>Actinopterygii</taxon>
        <taxon>Neopterygii</taxon>
        <taxon>Teleostei</taxon>
        <taxon>Anguilliformes</taxon>
        <taxon>Anguillidae</taxon>
        <taxon>Anguilla</taxon>
    </lineage>
</organism>
<name>A0A0E9R0N0_ANGAN</name>
<evidence type="ECO:0000313" key="1">
    <source>
        <dbReference type="EMBL" id="JAH22050.1"/>
    </source>
</evidence>
<reference evidence="1" key="1">
    <citation type="submission" date="2014-11" db="EMBL/GenBank/DDBJ databases">
        <authorList>
            <person name="Amaro Gonzalez C."/>
        </authorList>
    </citation>
    <scope>NUCLEOTIDE SEQUENCE</scope>
</reference>
<protein>
    <submittedName>
        <fullName evidence="1">Uncharacterized protein</fullName>
    </submittedName>
</protein>
<sequence>MELKLWGTSGEDHGAIHGCIQQFLRFLCVGCQVAALCFLKSQ</sequence>